<dbReference type="InterPro" id="IPR028098">
    <property type="entry name" value="Glyco_trans_4-like_N"/>
</dbReference>
<sequence length="349" mass="39804">MKNIAFVITKSIIGGAQGWVLEQVKLLKDDCKIILITSEPGWLTETIVCDKIVIIPEIRKMASIKAIYVLYKILKENKIDIVVSSSANAGLYSRLARFISTFPWCVCSHGWSCIYNGNVLKFIFCYIEKLLSYITDVVWCVSQSDADKAIKIIGIKPEKIITQLNAITPLTERPDRPCQNKIIYVCRLAYPKRPDLILKVAAANHKFDLDIVGDGEYYQDLKKEYSSYNNIHFYGEIKGFDRFHEYDVFVLTSESEGLPMAAIEATSASLPVILSDVGGCSEVVDKNGILIDNTIEELYFALNTVFSNYDSFYKAAQKQKNKFDINNVKNKCRKIILDDRYVWFLKFNR</sequence>
<dbReference type="PIR" id="S51267">
    <property type="entry name" value="S51267"/>
</dbReference>
<evidence type="ECO:0000259" key="1">
    <source>
        <dbReference type="Pfam" id="PF00534"/>
    </source>
</evidence>
<dbReference type="CAZy" id="GT4">
    <property type="family name" value="Glycosyltransferase Family 4"/>
</dbReference>
<dbReference type="GO" id="GO:0016757">
    <property type="term" value="F:glycosyltransferase activity"/>
    <property type="evidence" value="ECO:0007669"/>
    <property type="project" value="InterPro"/>
</dbReference>
<dbReference type="EMBL" id="Z47767">
    <property type="protein sequence ID" value="CAA87705.1"/>
    <property type="molecule type" value="Genomic_DNA"/>
</dbReference>
<dbReference type="Pfam" id="PF13439">
    <property type="entry name" value="Glyco_transf_4"/>
    <property type="match status" value="1"/>
</dbReference>
<accession>Q56920</accession>
<dbReference type="Gene3D" id="3.40.50.2000">
    <property type="entry name" value="Glycogen Phosphorylase B"/>
    <property type="match status" value="2"/>
</dbReference>
<protein>
    <submittedName>
        <fullName evidence="3">WbcQ protein</fullName>
    </submittedName>
</protein>
<feature type="domain" description="Glycosyl transferase family 1" evidence="1">
    <location>
        <begin position="179"/>
        <end position="311"/>
    </location>
</feature>
<evidence type="ECO:0000313" key="3">
    <source>
        <dbReference type="EMBL" id="CAA87705.1"/>
    </source>
</evidence>
<feature type="domain" description="Glycosyltransferase subfamily 4-like N-terminal" evidence="2">
    <location>
        <begin position="13"/>
        <end position="163"/>
    </location>
</feature>
<name>Q56920_YEREN</name>
<dbReference type="AlphaFoldDB" id="Q56920"/>
<dbReference type="PANTHER" id="PTHR12526:SF630">
    <property type="entry name" value="GLYCOSYLTRANSFERASE"/>
    <property type="match status" value="1"/>
</dbReference>
<dbReference type="SUPFAM" id="SSF53756">
    <property type="entry name" value="UDP-Glycosyltransferase/glycogen phosphorylase"/>
    <property type="match status" value="1"/>
</dbReference>
<evidence type="ECO:0000259" key="2">
    <source>
        <dbReference type="Pfam" id="PF13439"/>
    </source>
</evidence>
<dbReference type="Pfam" id="PF00534">
    <property type="entry name" value="Glycos_transf_1"/>
    <property type="match status" value="1"/>
</dbReference>
<organism evidence="3">
    <name type="scientific">Yersinia enterocolitica</name>
    <dbReference type="NCBI Taxonomy" id="630"/>
    <lineage>
        <taxon>Bacteria</taxon>
        <taxon>Pseudomonadati</taxon>
        <taxon>Pseudomonadota</taxon>
        <taxon>Gammaproteobacteria</taxon>
        <taxon>Enterobacterales</taxon>
        <taxon>Yersiniaceae</taxon>
        <taxon>Yersinia</taxon>
    </lineage>
</organism>
<dbReference type="PANTHER" id="PTHR12526">
    <property type="entry name" value="GLYCOSYLTRANSFERASE"/>
    <property type="match status" value="1"/>
</dbReference>
<reference evidence="3" key="1">
    <citation type="journal article" date="1995" name="Mol. Microbiol.">
        <title>A novel locus of Yersinia enterocolitica serotype O:3 involved in lipopolysaccharide outer core biosynthesis.</title>
        <authorList>
            <person name="Skurnik M."/>
            <person name="Venho R."/>
            <person name="Toivanen P."/>
            <person name="Al-Hendy A."/>
        </authorList>
    </citation>
    <scope>NUCLEOTIDE SEQUENCE</scope>
    <source>
        <strain evidence="3">6471/76</strain>
    </source>
</reference>
<reference evidence="3" key="2">
    <citation type="journal article" date="1996" name="Trends Microbiol.">
        <title>Bacterial polysaccharide synthesis and gene nomenclature.</title>
        <authorList>
            <person name="Reeves P.R."/>
            <person name="Hobbs M."/>
            <person name="Valvano M.A."/>
            <person name="Skurnik M."/>
            <person name="Whitfield C."/>
            <person name="Coplin D."/>
            <person name="Kido N."/>
            <person name="Klena J."/>
            <person name="Maskell D."/>
            <person name="Raetz C.R."/>
            <person name="Rick P.D."/>
        </authorList>
    </citation>
    <scope>NUCLEOTIDE SEQUENCE</scope>
    <source>
        <strain evidence="3">6471/76</strain>
    </source>
</reference>
<proteinExistence type="predicted"/>
<gene>
    <name evidence="3" type="primary">wbcQ</name>
</gene>
<dbReference type="InterPro" id="IPR001296">
    <property type="entry name" value="Glyco_trans_1"/>
</dbReference>
<dbReference type="GO" id="GO:1901135">
    <property type="term" value="P:carbohydrate derivative metabolic process"/>
    <property type="evidence" value="ECO:0007669"/>
    <property type="project" value="UniProtKB-ARBA"/>
</dbReference>